<dbReference type="AlphaFoldDB" id="A0A1Y5Q688"/>
<organism evidence="2">
    <name type="scientific">uncultured Stenotrophomonas sp</name>
    <dbReference type="NCBI Taxonomy" id="165438"/>
    <lineage>
        <taxon>Bacteria</taxon>
        <taxon>Pseudomonadati</taxon>
        <taxon>Pseudomonadota</taxon>
        <taxon>Gammaproteobacteria</taxon>
        <taxon>Lysobacterales</taxon>
        <taxon>Lysobacteraceae</taxon>
        <taxon>Stenotrophomonas</taxon>
        <taxon>environmental samples</taxon>
    </lineage>
</organism>
<reference evidence="2" key="1">
    <citation type="submission" date="2016-03" db="EMBL/GenBank/DDBJ databases">
        <authorList>
            <person name="Ploux O."/>
        </authorList>
    </citation>
    <scope>NUCLEOTIDE SEQUENCE</scope>
    <source>
        <strain evidence="2">UC10</strain>
    </source>
</reference>
<dbReference type="EMBL" id="FLTS01000001">
    <property type="protein sequence ID" value="SBV37828.1"/>
    <property type="molecule type" value="Genomic_DNA"/>
</dbReference>
<sequence>MHAQGRQDGSDIPRRAGRPVPLPAQRLPGGARMTANVRDVRDGVRAHVRAETLVAVGVCGTCGHSPSCGRARDAGNVRPAISGNSPSRTYACPHVPHVPHIATAARLSGDSQPAHVPAHTARLFARAFLPAYGMSKEMKREGLAA</sequence>
<evidence type="ECO:0000313" key="2">
    <source>
        <dbReference type="EMBL" id="SBV37828.1"/>
    </source>
</evidence>
<feature type="region of interest" description="Disordered" evidence="1">
    <location>
        <begin position="1"/>
        <end position="29"/>
    </location>
</feature>
<accession>A0A1Y5Q688</accession>
<evidence type="ECO:0000256" key="1">
    <source>
        <dbReference type="SAM" id="MobiDB-lite"/>
    </source>
</evidence>
<protein>
    <submittedName>
        <fullName evidence="2">Uncharacterized protein</fullName>
    </submittedName>
</protein>
<name>A0A1Y5Q688_9GAMM</name>
<gene>
    <name evidence="2" type="ORF">STPYR_12771</name>
</gene>
<proteinExistence type="predicted"/>